<dbReference type="GO" id="GO:1904262">
    <property type="term" value="P:negative regulation of TORC1 signaling"/>
    <property type="evidence" value="ECO:0007669"/>
    <property type="project" value="TreeGrafter"/>
</dbReference>
<evidence type="ECO:0000313" key="5">
    <source>
        <dbReference type="EMBL" id="GMK55302.1"/>
    </source>
</evidence>
<evidence type="ECO:0000256" key="3">
    <source>
        <dbReference type="SAM" id="MobiDB-lite"/>
    </source>
</evidence>
<organism evidence="5 6">
    <name type="scientific">Cutaneotrichosporon spelunceum</name>
    <dbReference type="NCBI Taxonomy" id="1672016"/>
    <lineage>
        <taxon>Eukaryota</taxon>
        <taxon>Fungi</taxon>
        <taxon>Dikarya</taxon>
        <taxon>Basidiomycota</taxon>
        <taxon>Agaricomycotina</taxon>
        <taxon>Tremellomycetes</taxon>
        <taxon>Trichosporonales</taxon>
        <taxon>Trichosporonaceae</taxon>
        <taxon>Cutaneotrichosporon</taxon>
    </lineage>
</organism>
<gene>
    <name evidence="5" type="ORF">CspeluHIS016_0203580</name>
</gene>
<keyword evidence="2" id="KW-0469">Meiosis</keyword>
<dbReference type="Proteomes" id="UP001222932">
    <property type="component" value="Unassembled WGS sequence"/>
</dbReference>
<dbReference type="InterPro" id="IPR005365">
    <property type="entry name" value="Npr3"/>
</dbReference>
<evidence type="ECO:0000256" key="1">
    <source>
        <dbReference type="ARBA" id="ARBA00010546"/>
    </source>
</evidence>
<dbReference type="GO" id="GO:1990130">
    <property type="term" value="C:GATOR1 complex"/>
    <property type="evidence" value="ECO:0007669"/>
    <property type="project" value="TreeGrafter"/>
</dbReference>
<comment type="function">
    <text evidence="2">Mediates inactivation of the TORC1 complex in response to amino acid starvation. Required for meiotic nuclear division.</text>
</comment>
<reference evidence="5" key="1">
    <citation type="journal article" date="2023" name="BMC Genomics">
        <title>Chromosome-level genome assemblies of Cutaneotrichosporon spp. (Trichosporonales, Basidiomycota) reveal imbalanced evolution between nucleotide sequences and chromosome synteny.</title>
        <authorList>
            <person name="Kobayashi Y."/>
            <person name="Kayamori A."/>
            <person name="Aoki K."/>
            <person name="Shiwa Y."/>
            <person name="Matsutani M."/>
            <person name="Fujita N."/>
            <person name="Sugita T."/>
            <person name="Iwasaki W."/>
            <person name="Tanaka N."/>
            <person name="Takashima M."/>
        </authorList>
    </citation>
    <scope>NUCLEOTIDE SEQUENCE</scope>
    <source>
        <strain evidence="5">HIS016</strain>
    </source>
</reference>
<evidence type="ECO:0000313" key="6">
    <source>
        <dbReference type="Proteomes" id="UP001222932"/>
    </source>
</evidence>
<keyword evidence="2" id="KW-0732">Signal</keyword>
<dbReference type="GO" id="GO:0051321">
    <property type="term" value="P:meiotic cell cycle"/>
    <property type="evidence" value="ECO:0007669"/>
    <property type="project" value="UniProtKB-UniRule"/>
</dbReference>
<dbReference type="GO" id="GO:0034198">
    <property type="term" value="P:cellular response to amino acid starvation"/>
    <property type="evidence" value="ECO:0007669"/>
    <property type="project" value="TreeGrafter"/>
</dbReference>
<proteinExistence type="inferred from homology"/>
<reference evidence="5" key="2">
    <citation type="submission" date="2023-06" db="EMBL/GenBank/DDBJ databases">
        <authorList>
            <person name="Kobayashi Y."/>
            <person name="Kayamori A."/>
            <person name="Aoki K."/>
            <person name="Shiwa Y."/>
            <person name="Fujita N."/>
            <person name="Sugita T."/>
            <person name="Iwasaki W."/>
            <person name="Tanaka N."/>
            <person name="Takashima M."/>
        </authorList>
    </citation>
    <scope>NUCLEOTIDE SEQUENCE</scope>
    <source>
        <strain evidence="5">HIS016</strain>
    </source>
</reference>
<feature type="domain" description="GATOR1 complex protein NPRL3 C-terminal HTH" evidence="4">
    <location>
        <begin position="823"/>
        <end position="881"/>
    </location>
</feature>
<feature type="compositionally biased region" description="Polar residues" evidence="3">
    <location>
        <begin position="99"/>
        <end position="116"/>
    </location>
</feature>
<sequence>MADYLLGIMLVAQSSRDRHVFRYPPDPTSPSDRLSQPIYSRATYTAQDNTVDRSMNGTRFFRDGSRGGRLRSGLGGAGVSGLSGFSAGLDEGSLVRTMTGPSGSAHSIATENGSPVSSSSSSSDESDIDAIWGPTTYRARPGYGHGNIPHAKAHNHGHGHGHVHGRSYSHGALHPRRYSSESEGRSGLANSVTKGFTEIKPNPDRRGSVISTETVKKKHHVTPLEHQYNFSMGYALDFLSDLLSPRRAACHRKFIITINELIFLGHPVCSGSDGKWAYPAGDSDDEEDSRLRGRRKEAGPVKAVEVIQKIEETPARTGRKDEACLNMFHLVLILDKPDPKPNQALADCLEILYREVAFKWTAAAFALQVRDNWVGREVKKLMTIRERGMADGIPVNECLRLCIEKSELAQSLHELYGALHKIKSRPLNGHFARVSTTIKVPVGPIPITLVVPPKTTDVEALMAESDSDSDSDMDAWEFAGPDGALIAKQPGFRVEPWKTLLLLEDDEIRPGRRKQAEDEDLLDMLVSHCDVSKPLHEIAHLMRCDLEGVVIPLARELVQNKRAVFIDVVNIRLRTILMPTSIENHLRSITQHSVRFSVAFPNLPPLIPLMSTISSAPVPFRDLLPPDALTNPSRREPWMRAIVWLLRNDLVMQAHVRARVIASASVKEAAWLKFWHRRRRRWLRERKLSGASGGASGGSARSRPSFGETSAAQMVMAAAANKATSPDRPDRLSDRDRGDWAARVPKIPLAVTRTMSVGTADVDSEYDLSSDDDDERWRLLRPPLGPGMDHTVVAYSLDEAEPTAMPTFGASFIFHPAQAHKDEARWLRVVRERTPDPVLRSRFDLCVQYFDGVTSFEEIVFRTGLTRRELNRIALVYRDDLMITVHP</sequence>
<comment type="similarity">
    <text evidence="1 2">Belongs to the NPR3 family.</text>
</comment>
<dbReference type="GO" id="GO:0010508">
    <property type="term" value="P:positive regulation of autophagy"/>
    <property type="evidence" value="ECO:0007669"/>
    <property type="project" value="TreeGrafter"/>
</dbReference>
<dbReference type="GO" id="GO:0005774">
    <property type="term" value="C:vacuolar membrane"/>
    <property type="evidence" value="ECO:0007669"/>
    <property type="project" value="UniProtKB-SubCell"/>
</dbReference>
<dbReference type="PANTHER" id="PTHR13153">
    <property type="entry name" value="CGTHBA PROTEIN -14 GENE PROTEIN"/>
    <property type="match status" value="1"/>
</dbReference>
<comment type="subcellular location">
    <subcellularLocation>
        <location evidence="2">Vacuole membrane</location>
        <topology evidence="2">Peripheral membrane protein</topology>
    </subcellularLocation>
</comment>
<keyword evidence="6" id="KW-1185">Reference proteome</keyword>
<comment type="caution">
    <text evidence="5">The sequence shown here is derived from an EMBL/GenBank/DDBJ whole genome shotgun (WGS) entry which is preliminary data.</text>
</comment>
<dbReference type="EMBL" id="BTCM01000002">
    <property type="protein sequence ID" value="GMK55302.1"/>
    <property type="molecule type" value="Genomic_DNA"/>
</dbReference>
<dbReference type="Pfam" id="PF24064">
    <property type="entry name" value="HTH_NPRL3"/>
    <property type="match status" value="1"/>
</dbReference>
<dbReference type="PANTHER" id="PTHR13153:SF5">
    <property type="entry name" value="GATOR COMPLEX PROTEIN NPRL3"/>
    <property type="match status" value="1"/>
</dbReference>
<dbReference type="Pfam" id="PF03666">
    <property type="entry name" value="NPR3"/>
    <property type="match status" value="1"/>
</dbReference>
<dbReference type="AlphaFoldDB" id="A0AAD3TRS0"/>
<feature type="region of interest" description="Disordered" evidence="3">
    <location>
        <begin position="97"/>
        <end position="128"/>
    </location>
</feature>
<evidence type="ECO:0000259" key="4">
    <source>
        <dbReference type="Pfam" id="PF24064"/>
    </source>
</evidence>
<evidence type="ECO:0000256" key="2">
    <source>
        <dbReference type="RuleBase" id="RU368069"/>
    </source>
</evidence>
<dbReference type="GO" id="GO:0038202">
    <property type="term" value="P:TORC1 signaling"/>
    <property type="evidence" value="ECO:0007669"/>
    <property type="project" value="TreeGrafter"/>
</dbReference>
<dbReference type="InterPro" id="IPR056603">
    <property type="entry name" value="HTH_NPRL3"/>
</dbReference>
<name>A0AAD3TRS0_9TREE</name>
<accession>A0AAD3TRS0</accession>
<protein>
    <recommendedName>
        <fullName evidence="2">Nitrogen permease regulator 3</fullName>
    </recommendedName>
    <alternativeName>
        <fullName evidence="2">Required for meiotic nuclear division protein 11</fullName>
    </alternativeName>
</protein>